<keyword evidence="1" id="KW-0472">Membrane</keyword>
<sequence>MPRITIGLGGILILLGVIAYIATSFASWTALIPAILGVVLLISGLIGLKNAKVGIHIALVVALLGVFGTSMNVMQLGALFAGEAERPAAVVVSSITFVLLIVYIITGVRSFIRARRWKGAEAAEA</sequence>
<organism evidence="2 3">
    <name type="scientific">Nesterenkonia aethiopica</name>
    <dbReference type="NCBI Taxonomy" id="269144"/>
    <lineage>
        <taxon>Bacteria</taxon>
        <taxon>Bacillati</taxon>
        <taxon>Actinomycetota</taxon>
        <taxon>Actinomycetes</taxon>
        <taxon>Micrococcales</taxon>
        <taxon>Micrococcaceae</taxon>
        <taxon>Nesterenkonia</taxon>
    </lineage>
</organism>
<dbReference type="RefSeq" id="WP_311025343.1">
    <property type="nucleotide sequence ID" value="NZ_BAAAVT010000011.1"/>
</dbReference>
<keyword evidence="3" id="KW-1185">Reference proteome</keyword>
<keyword evidence="1" id="KW-1133">Transmembrane helix</keyword>
<feature type="transmembrane region" description="Helical" evidence="1">
    <location>
        <begin position="55"/>
        <end position="82"/>
    </location>
</feature>
<proteinExistence type="predicted"/>
<evidence type="ECO:0000256" key="1">
    <source>
        <dbReference type="SAM" id="Phobius"/>
    </source>
</evidence>
<gene>
    <name evidence="2" type="ORF">GCM10010529_19800</name>
</gene>
<evidence type="ECO:0000313" key="2">
    <source>
        <dbReference type="EMBL" id="GAA3067020.1"/>
    </source>
</evidence>
<dbReference type="Proteomes" id="UP001500236">
    <property type="component" value="Unassembled WGS sequence"/>
</dbReference>
<accession>A0ABP6LYC2</accession>
<reference evidence="3" key="1">
    <citation type="journal article" date="2019" name="Int. J. Syst. Evol. Microbiol.">
        <title>The Global Catalogue of Microorganisms (GCM) 10K type strain sequencing project: providing services to taxonomists for standard genome sequencing and annotation.</title>
        <authorList>
            <consortium name="The Broad Institute Genomics Platform"/>
            <consortium name="The Broad Institute Genome Sequencing Center for Infectious Disease"/>
            <person name="Wu L."/>
            <person name="Ma J."/>
        </authorList>
    </citation>
    <scope>NUCLEOTIDE SEQUENCE [LARGE SCALE GENOMIC DNA]</scope>
    <source>
        <strain evidence="3">JCM 14309</strain>
    </source>
</reference>
<keyword evidence="1" id="KW-0812">Transmembrane</keyword>
<evidence type="ECO:0000313" key="3">
    <source>
        <dbReference type="Proteomes" id="UP001500236"/>
    </source>
</evidence>
<protein>
    <submittedName>
        <fullName evidence="2">Uncharacterized protein</fullName>
    </submittedName>
</protein>
<name>A0ABP6LYC2_9MICC</name>
<comment type="caution">
    <text evidence="2">The sequence shown here is derived from an EMBL/GenBank/DDBJ whole genome shotgun (WGS) entry which is preliminary data.</text>
</comment>
<dbReference type="EMBL" id="BAAAVT010000011">
    <property type="protein sequence ID" value="GAA3067020.1"/>
    <property type="molecule type" value="Genomic_DNA"/>
</dbReference>
<feature type="transmembrane region" description="Helical" evidence="1">
    <location>
        <begin position="29"/>
        <end position="48"/>
    </location>
</feature>
<feature type="transmembrane region" description="Helical" evidence="1">
    <location>
        <begin position="88"/>
        <end position="108"/>
    </location>
</feature>